<dbReference type="Proteomes" id="UP001596957">
    <property type="component" value="Unassembled WGS sequence"/>
</dbReference>
<evidence type="ECO:0000259" key="5">
    <source>
        <dbReference type="SMART" id="SM00235"/>
    </source>
</evidence>
<dbReference type="InterPro" id="IPR021190">
    <property type="entry name" value="Pept_M10A"/>
</dbReference>
<dbReference type="SUPFAM" id="SSF55486">
    <property type="entry name" value="Metalloproteases ('zincins'), catalytic domain"/>
    <property type="match status" value="1"/>
</dbReference>
<dbReference type="PANTHER" id="PTHR10201">
    <property type="entry name" value="MATRIX METALLOPROTEINASE"/>
    <property type="match status" value="1"/>
</dbReference>
<dbReference type="InterPro" id="IPR024079">
    <property type="entry name" value="MetalloPept_cat_dom_sf"/>
</dbReference>
<keyword evidence="3 6" id="KW-0378">Hydrolase</keyword>
<dbReference type="PRINTS" id="PR00138">
    <property type="entry name" value="MATRIXIN"/>
</dbReference>
<organism evidence="6 7">
    <name type="scientific">Streptomyces lutosisoli</name>
    <dbReference type="NCBI Taxonomy" id="2665721"/>
    <lineage>
        <taxon>Bacteria</taxon>
        <taxon>Bacillati</taxon>
        <taxon>Actinomycetota</taxon>
        <taxon>Actinomycetes</taxon>
        <taxon>Kitasatosporales</taxon>
        <taxon>Streptomycetaceae</taxon>
        <taxon>Streptomyces</taxon>
    </lineage>
</organism>
<keyword evidence="6" id="KW-0482">Metalloprotease</keyword>
<keyword evidence="4" id="KW-0862">Zinc</keyword>
<evidence type="ECO:0000256" key="1">
    <source>
        <dbReference type="ARBA" id="ARBA00022670"/>
    </source>
</evidence>
<sequence length="276" mass="30091">MTYTFDIGTNDTAGTTEFDAVRRALRTWSAAVPIGFTEVTAAQNPDIRIGWRPANDPDLSMVGGTLAHADFPPGCGVVTNALPKPVHFDDEEHNWSVGAAADSFDVETVALHELGHILGLGHSSVSGSVMFPTVRPNFTLQSLTADDLSGVRALYPERAWQRIGHANDVAGMAALGSKLYCATRGNNRLWMRDAVAWDVNWVDIGHANNVVGMTALGGKLYCATDNNRLWMRDPVPWEVNWVDIGHANDVVAMTALNSKLYCATRDNSLWMRDPGR</sequence>
<evidence type="ECO:0000256" key="4">
    <source>
        <dbReference type="ARBA" id="ARBA00022833"/>
    </source>
</evidence>
<proteinExistence type="predicted"/>
<comment type="caution">
    <text evidence="6">The sequence shown here is derived from an EMBL/GenBank/DDBJ whole genome shotgun (WGS) entry which is preliminary data.</text>
</comment>
<dbReference type="Gene3D" id="3.40.390.10">
    <property type="entry name" value="Collagenase (Catalytic Domain)"/>
    <property type="match status" value="1"/>
</dbReference>
<keyword evidence="1" id="KW-0645">Protease</keyword>
<dbReference type="PANTHER" id="PTHR10201:SF213">
    <property type="entry name" value="METALLOENDOPROTEINASE 2-MMP-LIKE"/>
    <property type="match status" value="1"/>
</dbReference>
<feature type="domain" description="Peptidase metallopeptidase" evidence="5">
    <location>
        <begin position="1"/>
        <end position="157"/>
    </location>
</feature>
<accession>A0ABW2W0W3</accession>
<keyword evidence="7" id="KW-1185">Reference proteome</keyword>
<evidence type="ECO:0000256" key="3">
    <source>
        <dbReference type="ARBA" id="ARBA00022801"/>
    </source>
</evidence>
<evidence type="ECO:0000313" key="7">
    <source>
        <dbReference type="Proteomes" id="UP001596957"/>
    </source>
</evidence>
<protein>
    <submittedName>
        <fullName evidence="6">Matrixin family metalloprotease</fullName>
        <ecNumber evidence="6">3.4.24.-</ecNumber>
    </submittedName>
</protein>
<evidence type="ECO:0000256" key="2">
    <source>
        <dbReference type="ARBA" id="ARBA00022723"/>
    </source>
</evidence>
<dbReference type="Pfam" id="PF00413">
    <property type="entry name" value="Peptidase_M10"/>
    <property type="match status" value="1"/>
</dbReference>
<reference evidence="7" key="1">
    <citation type="journal article" date="2019" name="Int. J. Syst. Evol. Microbiol.">
        <title>The Global Catalogue of Microorganisms (GCM) 10K type strain sequencing project: providing services to taxonomists for standard genome sequencing and annotation.</title>
        <authorList>
            <consortium name="The Broad Institute Genomics Platform"/>
            <consortium name="The Broad Institute Genome Sequencing Center for Infectious Disease"/>
            <person name="Wu L."/>
            <person name="Ma J."/>
        </authorList>
    </citation>
    <scope>NUCLEOTIDE SEQUENCE [LARGE SCALE GENOMIC DNA]</scope>
    <source>
        <strain evidence="7">CGMCC 4.7198</strain>
    </source>
</reference>
<dbReference type="RefSeq" id="WP_381262597.1">
    <property type="nucleotide sequence ID" value="NZ_JBHTBI010000065.1"/>
</dbReference>
<dbReference type="SUPFAM" id="SSF50998">
    <property type="entry name" value="Quinoprotein alcohol dehydrogenase-like"/>
    <property type="match status" value="1"/>
</dbReference>
<dbReference type="InterPro" id="IPR006026">
    <property type="entry name" value="Peptidase_Metallo"/>
</dbReference>
<dbReference type="GO" id="GO:0008237">
    <property type="term" value="F:metallopeptidase activity"/>
    <property type="evidence" value="ECO:0007669"/>
    <property type="project" value="UniProtKB-KW"/>
</dbReference>
<keyword evidence="2" id="KW-0479">Metal-binding</keyword>
<name>A0ABW2W0W3_9ACTN</name>
<dbReference type="InterPro" id="IPR001818">
    <property type="entry name" value="Pept_M10_metallopeptidase"/>
</dbReference>
<dbReference type="SMART" id="SM00235">
    <property type="entry name" value="ZnMc"/>
    <property type="match status" value="1"/>
</dbReference>
<dbReference type="EMBL" id="JBHTEC010000008">
    <property type="protein sequence ID" value="MFD0289260.1"/>
    <property type="molecule type" value="Genomic_DNA"/>
</dbReference>
<dbReference type="InterPro" id="IPR011047">
    <property type="entry name" value="Quinoprotein_ADH-like_sf"/>
</dbReference>
<evidence type="ECO:0000313" key="6">
    <source>
        <dbReference type="EMBL" id="MFD0289260.1"/>
    </source>
</evidence>
<gene>
    <name evidence="6" type="ORF">ACFQZP_48230</name>
</gene>
<dbReference type="EC" id="3.4.24.-" evidence="6"/>